<evidence type="ECO:0008006" key="7">
    <source>
        <dbReference type="Google" id="ProtNLM"/>
    </source>
</evidence>
<feature type="binding site" evidence="3">
    <location>
        <position position="143"/>
    </location>
    <ligand>
        <name>a divalent metal cation</name>
        <dbReference type="ChEBI" id="CHEBI:60240"/>
    </ligand>
</feature>
<evidence type="ECO:0000313" key="6">
    <source>
        <dbReference type="Proteomes" id="UP001143545"/>
    </source>
</evidence>
<keyword evidence="2 3" id="KW-0479">Metal-binding</keyword>
<dbReference type="SUPFAM" id="SSF109854">
    <property type="entry name" value="DinB/YfiT-like putative metalloenzymes"/>
    <property type="match status" value="1"/>
</dbReference>
<protein>
    <recommendedName>
        <fullName evidence="7">DinB family protein</fullName>
    </recommendedName>
</protein>
<dbReference type="Pfam" id="PF05163">
    <property type="entry name" value="DinB"/>
    <property type="match status" value="1"/>
</dbReference>
<evidence type="ECO:0000256" key="2">
    <source>
        <dbReference type="ARBA" id="ARBA00022723"/>
    </source>
</evidence>
<proteinExistence type="inferred from homology"/>
<comment type="similarity">
    <text evidence="1">Belongs to the DinB family.</text>
</comment>
<gene>
    <name evidence="5" type="ORF">NBRC110019_21860</name>
</gene>
<name>A0A9W6B5F6_9FLAO</name>
<dbReference type="Proteomes" id="UP001143545">
    <property type="component" value="Unassembled WGS sequence"/>
</dbReference>
<accession>A0A9W6B5F6</accession>
<evidence type="ECO:0000313" key="5">
    <source>
        <dbReference type="EMBL" id="GLB53146.1"/>
    </source>
</evidence>
<evidence type="ECO:0000256" key="4">
    <source>
        <dbReference type="SAM" id="SignalP"/>
    </source>
</evidence>
<dbReference type="EMBL" id="BRVP01000014">
    <property type="protein sequence ID" value="GLB53146.1"/>
    <property type="molecule type" value="Genomic_DNA"/>
</dbReference>
<sequence length="168" mass="19472">MKKYIPVILFLMLTSTLMAQNTPIAAWQEKWNNSENYLIEIAQAMPQEKYTFKPTEREMTFADQLLHIANNINWLSNTYFNGEKIDKYQSITSKEETIAILHKAFTNGRNAIGKTNPEDLIAEVEFFAGSKTKLQILNLLQDHVTHHRGQVIVYLNLNDITPPRYIGW</sequence>
<feature type="binding site" evidence="3">
    <location>
        <position position="67"/>
    </location>
    <ligand>
        <name>a divalent metal cation</name>
        <dbReference type="ChEBI" id="CHEBI:60240"/>
    </ligand>
</feature>
<organism evidence="5 6">
    <name type="scientific">Neptunitalea chrysea</name>
    <dbReference type="NCBI Taxonomy" id="1647581"/>
    <lineage>
        <taxon>Bacteria</taxon>
        <taxon>Pseudomonadati</taxon>
        <taxon>Bacteroidota</taxon>
        <taxon>Flavobacteriia</taxon>
        <taxon>Flavobacteriales</taxon>
        <taxon>Flavobacteriaceae</taxon>
        <taxon>Neptunitalea</taxon>
    </lineage>
</organism>
<dbReference type="GO" id="GO:0046872">
    <property type="term" value="F:metal ion binding"/>
    <property type="evidence" value="ECO:0007669"/>
    <property type="project" value="UniProtKB-KW"/>
</dbReference>
<feature type="chain" id="PRO_5040947731" description="DinB family protein" evidence="4">
    <location>
        <begin position="20"/>
        <end position="168"/>
    </location>
</feature>
<comment type="caution">
    <text evidence="5">The sequence shown here is derived from an EMBL/GenBank/DDBJ whole genome shotgun (WGS) entry which is preliminary data.</text>
</comment>
<evidence type="ECO:0000256" key="3">
    <source>
        <dbReference type="PIRSR" id="PIRSR607837-1"/>
    </source>
</evidence>
<dbReference type="AlphaFoldDB" id="A0A9W6B5F6"/>
<keyword evidence="6" id="KW-1185">Reference proteome</keyword>
<feature type="binding site" evidence="3">
    <location>
        <position position="147"/>
    </location>
    <ligand>
        <name>a divalent metal cation</name>
        <dbReference type="ChEBI" id="CHEBI:60240"/>
    </ligand>
</feature>
<dbReference type="InterPro" id="IPR034660">
    <property type="entry name" value="DinB/YfiT-like"/>
</dbReference>
<reference evidence="5" key="1">
    <citation type="submission" date="2022-07" db="EMBL/GenBank/DDBJ databases">
        <title>Taxonomy of Novel Oxalotrophic and Methylotrophic Bacteria.</title>
        <authorList>
            <person name="Sahin N."/>
            <person name="Tani A."/>
        </authorList>
    </citation>
    <scope>NUCLEOTIDE SEQUENCE</scope>
    <source>
        <strain evidence="5">AM327</strain>
    </source>
</reference>
<dbReference type="InterPro" id="IPR007837">
    <property type="entry name" value="DinB"/>
</dbReference>
<keyword evidence="4" id="KW-0732">Signal</keyword>
<dbReference type="RefSeq" id="WP_281754861.1">
    <property type="nucleotide sequence ID" value="NZ_BRVP01000014.1"/>
</dbReference>
<dbReference type="Gene3D" id="1.20.120.450">
    <property type="entry name" value="dinb family like domain"/>
    <property type="match status" value="1"/>
</dbReference>
<evidence type="ECO:0000256" key="1">
    <source>
        <dbReference type="ARBA" id="ARBA00008635"/>
    </source>
</evidence>
<feature type="signal peptide" evidence="4">
    <location>
        <begin position="1"/>
        <end position="19"/>
    </location>
</feature>